<reference evidence="8 9" key="1">
    <citation type="journal article" date="2011" name="Stand. Genomic Sci.">
        <title>Complete genome sequence of Syntrophobotulus glycolicus type strain (FlGlyR).</title>
        <authorList>
            <person name="Han C."/>
            <person name="Mwirichia R."/>
            <person name="Chertkov O."/>
            <person name="Held B."/>
            <person name="Lapidus A."/>
            <person name="Nolan M."/>
            <person name="Lucas S."/>
            <person name="Hammon N."/>
            <person name="Deshpande S."/>
            <person name="Cheng J.F."/>
            <person name="Tapia R."/>
            <person name="Goodwin L."/>
            <person name="Pitluck S."/>
            <person name="Huntemann M."/>
            <person name="Liolios K."/>
            <person name="Ivanova N."/>
            <person name="Pagani I."/>
            <person name="Mavromatis K."/>
            <person name="Ovchinikova G."/>
            <person name="Pati A."/>
            <person name="Chen A."/>
            <person name="Palaniappan K."/>
            <person name="Land M."/>
            <person name="Hauser L."/>
            <person name="Brambilla E.M."/>
            <person name="Rohde M."/>
            <person name="Spring S."/>
            <person name="Sikorski J."/>
            <person name="Goker M."/>
            <person name="Woyke T."/>
            <person name="Bristow J."/>
            <person name="Eisen J.A."/>
            <person name="Markowitz V."/>
            <person name="Hugenholtz P."/>
            <person name="Kyrpides N.C."/>
            <person name="Klenk H.P."/>
            <person name="Detter J.C."/>
        </authorList>
    </citation>
    <scope>NUCLEOTIDE SEQUENCE [LARGE SCALE GENOMIC DNA]</scope>
    <source>
        <strain evidence="9">DSM 8271 / FlGlyR</strain>
    </source>
</reference>
<dbReference type="SUPFAM" id="SSF102114">
    <property type="entry name" value="Radical SAM enzymes"/>
    <property type="match status" value="1"/>
</dbReference>
<dbReference type="Pfam" id="PF13186">
    <property type="entry name" value="SPASM"/>
    <property type="match status" value="1"/>
</dbReference>
<reference evidence="9" key="2">
    <citation type="submission" date="2011-02" db="EMBL/GenBank/DDBJ databases">
        <title>The complete genome of Syntrophobotulus glycolicus DSM 8271.</title>
        <authorList>
            <person name="Lucas S."/>
            <person name="Copeland A."/>
            <person name="Lapidus A."/>
            <person name="Bruce D."/>
            <person name="Goodwin L."/>
            <person name="Pitluck S."/>
            <person name="Kyrpides N."/>
            <person name="Mavromatis K."/>
            <person name="Pagani I."/>
            <person name="Ivanova N."/>
            <person name="Mikhailova N."/>
            <person name="Chertkov O."/>
            <person name="Held B."/>
            <person name="Detter J.C."/>
            <person name="Tapia R."/>
            <person name="Han C."/>
            <person name="Land M."/>
            <person name="Hauser L."/>
            <person name="Markowitz V."/>
            <person name="Cheng J.-F."/>
            <person name="Hugenholtz P."/>
            <person name="Woyke T."/>
            <person name="Wu D."/>
            <person name="Spring S."/>
            <person name="Schroeder M."/>
            <person name="Brambilla E."/>
            <person name="Klenk H.-P."/>
            <person name="Eisen J.A."/>
        </authorList>
    </citation>
    <scope>NUCLEOTIDE SEQUENCE [LARGE SCALE GENOMIC DNA]</scope>
    <source>
        <strain evidence="9">DSM 8271 / FlGlyR</strain>
    </source>
</reference>
<dbReference type="PROSITE" id="PS51918">
    <property type="entry name" value="RADICAL_SAM"/>
    <property type="match status" value="1"/>
</dbReference>
<dbReference type="OrthoDB" id="9782387at2"/>
<sequence length="341" mass="38669">MKAEIQPSYDKKRQKLLDIIPLEAPLGMYIEPTRRCNFKCFYCMHATRGVAGGQLDREGFRIENMSGELYTKIIKDIMAFPQPPKRIAFSGLGEPLMNKDLPNMIKELRDAGFTGRIDVLTNGVLLTPKMADALVAAGISRIQISIQAVNKEGYQENSGVDIDFKALLDNISYLYKHKGNASVFIKIIDSLLKNKNDEKKFYELFGNLCDAIYIEHLVVMQKQMGDHQGMVDFTRNLNNELVAPRKICSIMFYFLQVNIDGQTFPCSTPGLPNGFSMGCAKEKSLLEIWNDRPRNELICKNLREGRMSIEECRECSSCICIADPAEDLDDHIDEALKKFKK</sequence>
<dbReference type="InterPro" id="IPR034391">
    <property type="entry name" value="AdoMet-like_SPASM_containing"/>
</dbReference>
<dbReference type="SFLD" id="SFLDG01067">
    <property type="entry name" value="SPASM/twitch_domain_containing"/>
    <property type="match status" value="1"/>
</dbReference>
<dbReference type="GO" id="GO:0003824">
    <property type="term" value="F:catalytic activity"/>
    <property type="evidence" value="ECO:0007669"/>
    <property type="project" value="InterPro"/>
</dbReference>
<keyword evidence="4" id="KW-0479">Metal-binding</keyword>
<evidence type="ECO:0000256" key="2">
    <source>
        <dbReference type="ARBA" id="ARBA00022485"/>
    </source>
</evidence>
<gene>
    <name evidence="8" type="ordered locus">Sgly_0572</name>
</gene>
<keyword evidence="3" id="KW-0949">S-adenosyl-L-methionine</keyword>
<dbReference type="Proteomes" id="UP000007488">
    <property type="component" value="Chromosome"/>
</dbReference>
<evidence type="ECO:0000256" key="1">
    <source>
        <dbReference type="ARBA" id="ARBA00001966"/>
    </source>
</evidence>
<comment type="cofactor">
    <cofactor evidence="1">
        <name>[4Fe-4S] cluster</name>
        <dbReference type="ChEBI" id="CHEBI:49883"/>
    </cofactor>
</comment>
<dbReference type="InterPro" id="IPR007197">
    <property type="entry name" value="rSAM"/>
</dbReference>
<keyword evidence="2" id="KW-0004">4Fe-4S</keyword>
<keyword evidence="5" id="KW-0408">Iron</keyword>
<dbReference type="AlphaFoldDB" id="F0SZD1"/>
<dbReference type="InterPro" id="IPR050377">
    <property type="entry name" value="Radical_SAM_PqqE_MftC-like"/>
</dbReference>
<organism evidence="8 9">
    <name type="scientific">Syntrophobotulus glycolicus (strain DSM 8271 / FlGlyR)</name>
    <dbReference type="NCBI Taxonomy" id="645991"/>
    <lineage>
        <taxon>Bacteria</taxon>
        <taxon>Bacillati</taxon>
        <taxon>Bacillota</taxon>
        <taxon>Clostridia</taxon>
        <taxon>Eubacteriales</taxon>
        <taxon>Desulfitobacteriaceae</taxon>
        <taxon>Syntrophobotulus</taxon>
    </lineage>
</organism>
<dbReference type="PANTHER" id="PTHR11228:SF7">
    <property type="entry name" value="PQQA PEPTIDE CYCLASE"/>
    <property type="match status" value="1"/>
</dbReference>
<keyword evidence="9" id="KW-1185">Reference proteome</keyword>
<protein>
    <submittedName>
        <fullName evidence="8">Radical SAM domain protein</fullName>
    </submittedName>
</protein>
<dbReference type="SFLD" id="SFLDG01387">
    <property type="entry name" value="BtrN-like_SPASM_domain_contain"/>
    <property type="match status" value="1"/>
</dbReference>
<name>F0SZD1_SYNGF</name>
<dbReference type="STRING" id="645991.Sgly_0572"/>
<dbReference type="InterPro" id="IPR058240">
    <property type="entry name" value="rSAM_sf"/>
</dbReference>
<evidence type="ECO:0000256" key="6">
    <source>
        <dbReference type="ARBA" id="ARBA00023014"/>
    </source>
</evidence>
<dbReference type="Pfam" id="PF04055">
    <property type="entry name" value="Radical_SAM"/>
    <property type="match status" value="1"/>
</dbReference>
<evidence type="ECO:0000259" key="7">
    <source>
        <dbReference type="PROSITE" id="PS51918"/>
    </source>
</evidence>
<evidence type="ECO:0000256" key="3">
    <source>
        <dbReference type="ARBA" id="ARBA00022691"/>
    </source>
</evidence>
<dbReference type="HOGENOM" id="CLU_009273_1_2_9"/>
<feature type="domain" description="Radical SAM core" evidence="7">
    <location>
        <begin position="22"/>
        <end position="260"/>
    </location>
</feature>
<dbReference type="InterPro" id="IPR013785">
    <property type="entry name" value="Aldolase_TIM"/>
</dbReference>
<dbReference type="PANTHER" id="PTHR11228">
    <property type="entry name" value="RADICAL SAM DOMAIN PROTEIN"/>
    <property type="match status" value="1"/>
</dbReference>
<dbReference type="GO" id="GO:0046872">
    <property type="term" value="F:metal ion binding"/>
    <property type="evidence" value="ECO:0007669"/>
    <property type="project" value="UniProtKB-KW"/>
</dbReference>
<dbReference type="KEGG" id="sgy:Sgly_0572"/>
<keyword evidence="6" id="KW-0411">Iron-sulfur</keyword>
<dbReference type="EMBL" id="CP002547">
    <property type="protein sequence ID" value="ADY54936.1"/>
    <property type="molecule type" value="Genomic_DNA"/>
</dbReference>
<dbReference type="Gene3D" id="3.20.20.70">
    <property type="entry name" value="Aldolase class I"/>
    <property type="match status" value="1"/>
</dbReference>
<evidence type="ECO:0000256" key="4">
    <source>
        <dbReference type="ARBA" id="ARBA00022723"/>
    </source>
</evidence>
<dbReference type="RefSeq" id="WP_013623807.1">
    <property type="nucleotide sequence ID" value="NC_015172.1"/>
</dbReference>
<evidence type="ECO:0000313" key="8">
    <source>
        <dbReference type="EMBL" id="ADY54936.1"/>
    </source>
</evidence>
<dbReference type="InterPro" id="IPR023885">
    <property type="entry name" value="4Fe4S-binding_SPASM_dom"/>
</dbReference>
<dbReference type="eggNOG" id="COG2896">
    <property type="taxonomic scope" value="Bacteria"/>
</dbReference>
<accession>F0SZD1</accession>
<dbReference type="CDD" id="cd01335">
    <property type="entry name" value="Radical_SAM"/>
    <property type="match status" value="1"/>
</dbReference>
<proteinExistence type="predicted"/>
<dbReference type="CDD" id="cd21109">
    <property type="entry name" value="SPASM"/>
    <property type="match status" value="1"/>
</dbReference>
<evidence type="ECO:0000256" key="5">
    <source>
        <dbReference type="ARBA" id="ARBA00023004"/>
    </source>
</evidence>
<dbReference type="SFLD" id="SFLDS00029">
    <property type="entry name" value="Radical_SAM"/>
    <property type="match status" value="1"/>
</dbReference>
<evidence type="ECO:0000313" key="9">
    <source>
        <dbReference type="Proteomes" id="UP000007488"/>
    </source>
</evidence>
<dbReference type="GO" id="GO:0051536">
    <property type="term" value="F:iron-sulfur cluster binding"/>
    <property type="evidence" value="ECO:0007669"/>
    <property type="project" value="UniProtKB-KW"/>
</dbReference>